<dbReference type="SUPFAM" id="SSF46785">
    <property type="entry name" value="Winged helix' DNA-binding domain"/>
    <property type="match status" value="1"/>
</dbReference>
<dbReference type="InterPro" id="IPR036390">
    <property type="entry name" value="WH_DNA-bd_sf"/>
</dbReference>
<evidence type="ECO:0000256" key="2">
    <source>
        <dbReference type="ARBA" id="ARBA00023125"/>
    </source>
</evidence>
<dbReference type="Pfam" id="PF01638">
    <property type="entry name" value="HxlR"/>
    <property type="match status" value="1"/>
</dbReference>
<reference evidence="5 6" key="1">
    <citation type="submission" date="2020-07" db="EMBL/GenBank/DDBJ databases">
        <title>Sequencing the genomes of 1000 actinobacteria strains.</title>
        <authorList>
            <person name="Klenk H.-P."/>
        </authorList>
    </citation>
    <scope>NUCLEOTIDE SEQUENCE [LARGE SCALE GENOMIC DNA]</scope>
    <source>
        <strain evidence="5 6">DSM 15165</strain>
    </source>
</reference>
<evidence type="ECO:0000313" key="6">
    <source>
        <dbReference type="Proteomes" id="UP000578352"/>
    </source>
</evidence>
<dbReference type="EMBL" id="JACCFL010000001">
    <property type="protein sequence ID" value="NYJ22938.1"/>
    <property type="molecule type" value="Genomic_DNA"/>
</dbReference>
<keyword evidence="3" id="KW-0804">Transcription</keyword>
<keyword evidence="1" id="KW-0805">Transcription regulation</keyword>
<name>A0A853CRH6_9MICO</name>
<dbReference type="Proteomes" id="UP000578352">
    <property type="component" value="Unassembled WGS sequence"/>
</dbReference>
<evidence type="ECO:0000256" key="3">
    <source>
        <dbReference type="ARBA" id="ARBA00023163"/>
    </source>
</evidence>
<keyword evidence="2 5" id="KW-0238">DNA-binding</keyword>
<accession>A0A853CRH6</accession>
<evidence type="ECO:0000259" key="4">
    <source>
        <dbReference type="PROSITE" id="PS51118"/>
    </source>
</evidence>
<dbReference type="RefSeq" id="WP_179604927.1">
    <property type="nucleotide sequence ID" value="NZ_BAABEH010000001.1"/>
</dbReference>
<dbReference type="PANTHER" id="PTHR33204">
    <property type="entry name" value="TRANSCRIPTIONAL REGULATOR, MARR FAMILY"/>
    <property type="match status" value="1"/>
</dbReference>
<evidence type="ECO:0000256" key="1">
    <source>
        <dbReference type="ARBA" id="ARBA00023015"/>
    </source>
</evidence>
<dbReference type="InterPro" id="IPR036388">
    <property type="entry name" value="WH-like_DNA-bd_sf"/>
</dbReference>
<dbReference type="PANTHER" id="PTHR33204:SF37">
    <property type="entry name" value="HTH-TYPE TRANSCRIPTIONAL REGULATOR YODB"/>
    <property type="match status" value="1"/>
</dbReference>
<feature type="domain" description="HTH hxlR-type" evidence="4">
    <location>
        <begin position="34"/>
        <end position="132"/>
    </location>
</feature>
<dbReference type="GO" id="GO:0003677">
    <property type="term" value="F:DNA binding"/>
    <property type="evidence" value="ECO:0007669"/>
    <property type="project" value="UniProtKB-KW"/>
</dbReference>
<gene>
    <name evidence="5" type="ORF">HNR13_001225</name>
</gene>
<proteinExistence type="predicted"/>
<dbReference type="AlphaFoldDB" id="A0A853CRH6"/>
<dbReference type="PROSITE" id="PS51118">
    <property type="entry name" value="HTH_HXLR"/>
    <property type="match status" value="1"/>
</dbReference>
<evidence type="ECO:0000313" key="5">
    <source>
        <dbReference type="EMBL" id="NYJ22938.1"/>
    </source>
</evidence>
<sequence>MSQSVEKGCGTGSLTAEQRRLKAQRQHNAHLGACPARQLLEAISSKWVTLVMLALEDGQLRHSELRKRIPGASQKMLTSTLRSLERDGLVSRHVTASVPVRTDYELTLLGQSLLRIVFEMKNWAETNMDEVAASRAEHDTHRLQVR</sequence>
<protein>
    <submittedName>
        <fullName evidence="5">DNA-binding HxlR family transcriptional regulator</fullName>
    </submittedName>
</protein>
<dbReference type="Gene3D" id="1.10.10.10">
    <property type="entry name" value="Winged helix-like DNA-binding domain superfamily/Winged helix DNA-binding domain"/>
    <property type="match status" value="1"/>
</dbReference>
<dbReference type="InterPro" id="IPR002577">
    <property type="entry name" value="HTH_HxlR"/>
</dbReference>
<comment type="caution">
    <text evidence="5">The sequence shown here is derived from an EMBL/GenBank/DDBJ whole genome shotgun (WGS) entry which is preliminary data.</text>
</comment>
<organism evidence="5 6">
    <name type="scientific">Leifsonia shinshuensis</name>
    <dbReference type="NCBI Taxonomy" id="150026"/>
    <lineage>
        <taxon>Bacteria</taxon>
        <taxon>Bacillati</taxon>
        <taxon>Actinomycetota</taxon>
        <taxon>Actinomycetes</taxon>
        <taxon>Micrococcales</taxon>
        <taxon>Microbacteriaceae</taxon>
        <taxon>Leifsonia</taxon>
    </lineage>
</organism>